<comment type="similarity">
    <text evidence="1">Belongs to the peptidase M36 family.</text>
</comment>
<evidence type="ECO:0000313" key="3">
    <source>
        <dbReference type="Proteomes" id="UP001610444"/>
    </source>
</evidence>
<keyword evidence="1" id="KW-0862">Zinc</keyword>
<name>A0ABR4JZI3_9EURO</name>
<gene>
    <name evidence="2" type="ORF">BJX68DRAFT_242961</name>
</gene>
<keyword evidence="1" id="KW-0479">Metal-binding</keyword>
<dbReference type="InterPro" id="IPR001842">
    <property type="entry name" value="Peptidase_M36"/>
</dbReference>
<evidence type="ECO:0000313" key="2">
    <source>
        <dbReference type="EMBL" id="KAL2844407.1"/>
    </source>
</evidence>
<keyword evidence="1" id="KW-0964">Secreted</keyword>
<protein>
    <recommendedName>
        <fullName evidence="1">Extracellular metalloproteinase</fullName>
        <ecNumber evidence="1">3.4.24.-</ecNumber>
    </recommendedName>
    <alternativeName>
        <fullName evidence="1">Fungalysin</fullName>
    </alternativeName>
</protein>
<comment type="subcellular location">
    <subcellularLocation>
        <location evidence="1">Secreted</location>
    </subcellularLocation>
</comment>
<evidence type="ECO:0000256" key="1">
    <source>
        <dbReference type="RuleBase" id="RU364017"/>
    </source>
</evidence>
<keyword evidence="1" id="KW-0865">Zymogen</keyword>
<comment type="caution">
    <text evidence="2">The sequence shown here is derived from an EMBL/GenBank/DDBJ whole genome shotgun (WGS) entry which is preliminary data.</text>
</comment>
<dbReference type="Pfam" id="PF02128">
    <property type="entry name" value="Peptidase_M36"/>
    <property type="match status" value="1"/>
</dbReference>
<keyword evidence="3" id="KW-1185">Reference proteome</keyword>
<organism evidence="2 3">
    <name type="scientific">Aspergillus pseudodeflectus</name>
    <dbReference type="NCBI Taxonomy" id="176178"/>
    <lineage>
        <taxon>Eukaryota</taxon>
        <taxon>Fungi</taxon>
        <taxon>Dikarya</taxon>
        <taxon>Ascomycota</taxon>
        <taxon>Pezizomycotina</taxon>
        <taxon>Eurotiomycetes</taxon>
        <taxon>Eurotiomycetidae</taxon>
        <taxon>Eurotiales</taxon>
        <taxon>Aspergillaceae</taxon>
        <taxon>Aspergillus</taxon>
        <taxon>Aspergillus subgen. Nidulantes</taxon>
    </lineage>
</organism>
<dbReference type="Gene3D" id="1.10.390.10">
    <property type="entry name" value="Neutral Protease Domain 2"/>
    <property type="match status" value="1"/>
</dbReference>
<reference evidence="2 3" key="1">
    <citation type="submission" date="2024-07" db="EMBL/GenBank/DDBJ databases">
        <title>Section-level genome sequencing and comparative genomics of Aspergillus sections Usti and Cavernicolus.</title>
        <authorList>
            <consortium name="Lawrence Berkeley National Laboratory"/>
            <person name="Nybo J.L."/>
            <person name="Vesth T.C."/>
            <person name="Theobald S."/>
            <person name="Frisvad J.C."/>
            <person name="Larsen T.O."/>
            <person name="Kjaerboelling I."/>
            <person name="Rothschild-Mancinelli K."/>
            <person name="Lyhne E.K."/>
            <person name="Kogle M.E."/>
            <person name="Barry K."/>
            <person name="Clum A."/>
            <person name="Na H."/>
            <person name="Ledsgaard L."/>
            <person name="Lin J."/>
            <person name="Lipzen A."/>
            <person name="Kuo A."/>
            <person name="Riley R."/>
            <person name="Mondo S."/>
            <person name="LaButti K."/>
            <person name="Haridas S."/>
            <person name="Pangalinan J."/>
            <person name="Salamov A.A."/>
            <person name="Simmons B.A."/>
            <person name="Magnuson J.K."/>
            <person name="Chen J."/>
            <person name="Drula E."/>
            <person name="Henrissat B."/>
            <person name="Wiebenga A."/>
            <person name="Lubbers R.J."/>
            <person name="Gomes A.C."/>
            <person name="Macurrencykelacurrency M.R."/>
            <person name="Stajich J."/>
            <person name="Grigoriev I.V."/>
            <person name="Mortensen U.H."/>
            <person name="De vries R.P."/>
            <person name="Baker S.E."/>
            <person name="Andersen M.R."/>
        </authorList>
    </citation>
    <scope>NUCLEOTIDE SEQUENCE [LARGE SCALE GENOMIC DNA]</scope>
    <source>
        <strain evidence="2 3">CBS 756.74</strain>
    </source>
</reference>
<dbReference type="InterPro" id="IPR027268">
    <property type="entry name" value="Peptidase_M4/M1_CTD_sf"/>
</dbReference>
<comment type="cofactor">
    <cofactor evidence="1">
        <name>Zn(2+)</name>
        <dbReference type="ChEBI" id="CHEBI:29105"/>
    </cofactor>
</comment>
<keyword evidence="1" id="KW-0645">Protease</keyword>
<dbReference type="GeneID" id="98156241"/>
<sequence>MHALGTVWASMLYDVVWDVVEKVGINQQYGGRVAFDERGVPIDGRFLAMKLVMDGMAL</sequence>
<dbReference type="EC" id="3.4.24.-" evidence="1"/>
<keyword evidence="1" id="KW-0378">Hydrolase</keyword>
<dbReference type="Proteomes" id="UP001610444">
    <property type="component" value="Unassembled WGS sequence"/>
</dbReference>
<proteinExistence type="inferred from homology"/>
<dbReference type="RefSeq" id="XP_070896102.1">
    <property type="nucleotide sequence ID" value="XM_071041077.1"/>
</dbReference>
<keyword evidence="1" id="KW-0482">Metalloprotease</keyword>
<accession>A0ABR4JZI3</accession>
<dbReference type="EMBL" id="JBFXLR010000041">
    <property type="protein sequence ID" value="KAL2844407.1"/>
    <property type="molecule type" value="Genomic_DNA"/>
</dbReference>